<feature type="signal peptide" evidence="1">
    <location>
        <begin position="1"/>
        <end position="22"/>
    </location>
</feature>
<dbReference type="EMBL" id="JAIWYP010000009">
    <property type="protein sequence ID" value="KAH3772057.1"/>
    <property type="molecule type" value="Genomic_DNA"/>
</dbReference>
<dbReference type="PROSITE" id="PS51257">
    <property type="entry name" value="PROKAR_LIPOPROTEIN"/>
    <property type="match status" value="1"/>
</dbReference>
<protein>
    <submittedName>
        <fullName evidence="2">Uncharacterized protein</fullName>
    </submittedName>
</protein>
<sequence length="105" mass="11338">MRCVAMLAIAAVVLACALQAEAQWGGGVPKPRRIGRPLNGRLRPLLNGRLRPLPPMSPVIYPAPYPVNPAGEDVDSDALGLFISFLLKDHPLGLVFDLLRVYGIL</sequence>
<evidence type="ECO:0000256" key="1">
    <source>
        <dbReference type="SAM" id="SignalP"/>
    </source>
</evidence>
<name>A0A9D4IGW5_DREPO</name>
<gene>
    <name evidence="2" type="ORF">DPMN_173389</name>
</gene>
<accession>A0A9D4IGW5</accession>
<dbReference type="AlphaFoldDB" id="A0A9D4IGW5"/>
<organism evidence="2 3">
    <name type="scientific">Dreissena polymorpha</name>
    <name type="common">Zebra mussel</name>
    <name type="synonym">Mytilus polymorpha</name>
    <dbReference type="NCBI Taxonomy" id="45954"/>
    <lineage>
        <taxon>Eukaryota</taxon>
        <taxon>Metazoa</taxon>
        <taxon>Spiralia</taxon>
        <taxon>Lophotrochozoa</taxon>
        <taxon>Mollusca</taxon>
        <taxon>Bivalvia</taxon>
        <taxon>Autobranchia</taxon>
        <taxon>Heteroconchia</taxon>
        <taxon>Euheterodonta</taxon>
        <taxon>Imparidentia</taxon>
        <taxon>Neoheterodontei</taxon>
        <taxon>Myida</taxon>
        <taxon>Dreissenoidea</taxon>
        <taxon>Dreissenidae</taxon>
        <taxon>Dreissena</taxon>
    </lineage>
</organism>
<evidence type="ECO:0000313" key="2">
    <source>
        <dbReference type="EMBL" id="KAH3772057.1"/>
    </source>
</evidence>
<keyword evidence="1" id="KW-0732">Signal</keyword>
<reference evidence="2" key="2">
    <citation type="submission" date="2020-11" db="EMBL/GenBank/DDBJ databases">
        <authorList>
            <person name="McCartney M.A."/>
            <person name="Auch B."/>
            <person name="Kono T."/>
            <person name="Mallez S."/>
            <person name="Becker A."/>
            <person name="Gohl D.M."/>
            <person name="Silverstein K.A.T."/>
            <person name="Koren S."/>
            <person name="Bechman K.B."/>
            <person name="Herman A."/>
            <person name="Abrahante J.E."/>
            <person name="Garbe J."/>
        </authorList>
    </citation>
    <scope>NUCLEOTIDE SEQUENCE</scope>
    <source>
        <strain evidence="2">Duluth1</strain>
        <tissue evidence="2">Whole animal</tissue>
    </source>
</reference>
<feature type="chain" id="PRO_5039259923" evidence="1">
    <location>
        <begin position="23"/>
        <end position="105"/>
    </location>
</feature>
<comment type="caution">
    <text evidence="2">The sequence shown here is derived from an EMBL/GenBank/DDBJ whole genome shotgun (WGS) entry which is preliminary data.</text>
</comment>
<evidence type="ECO:0000313" key="3">
    <source>
        <dbReference type="Proteomes" id="UP000828390"/>
    </source>
</evidence>
<reference evidence="2" key="1">
    <citation type="journal article" date="2019" name="bioRxiv">
        <title>The Genome of the Zebra Mussel, Dreissena polymorpha: A Resource for Invasive Species Research.</title>
        <authorList>
            <person name="McCartney M.A."/>
            <person name="Auch B."/>
            <person name="Kono T."/>
            <person name="Mallez S."/>
            <person name="Zhang Y."/>
            <person name="Obille A."/>
            <person name="Becker A."/>
            <person name="Abrahante J.E."/>
            <person name="Garbe J."/>
            <person name="Badalamenti J.P."/>
            <person name="Herman A."/>
            <person name="Mangelson H."/>
            <person name="Liachko I."/>
            <person name="Sullivan S."/>
            <person name="Sone E.D."/>
            <person name="Koren S."/>
            <person name="Silverstein K.A.T."/>
            <person name="Beckman K.B."/>
            <person name="Gohl D.M."/>
        </authorList>
    </citation>
    <scope>NUCLEOTIDE SEQUENCE</scope>
    <source>
        <strain evidence="2">Duluth1</strain>
        <tissue evidence="2">Whole animal</tissue>
    </source>
</reference>
<proteinExistence type="predicted"/>
<dbReference type="Proteomes" id="UP000828390">
    <property type="component" value="Unassembled WGS sequence"/>
</dbReference>
<keyword evidence="3" id="KW-1185">Reference proteome</keyword>